<evidence type="ECO:0000313" key="1">
    <source>
        <dbReference type="EMBL" id="SFM55958.1"/>
    </source>
</evidence>
<evidence type="ECO:0000313" key="2">
    <source>
        <dbReference type="Proteomes" id="UP000183287"/>
    </source>
</evidence>
<organism evidence="1 2">
    <name type="scientific">Nitrosomonas communis</name>
    <dbReference type="NCBI Taxonomy" id="44574"/>
    <lineage>
        <taxon>Bacteria</taxon>
        <taxon>Pseudomonadati</taxon>
        <taxon>Pseudomonadota</taxon>
        <taxon>Betaproteobacteria</taxon>
        <taxon>Nitrosomonadales</taxon>
        <taxon>Nitrosomonadaceae</taxon>
        <taxon>Nitrosomonas</taxon>
    </lineage>
</organism>
<name>A0A1I4RUP4_9PROT</name>
<protein>
    <submittedName>
        <fullName evidence="1">Uncharacterized protein</fullName>
    </submittedName>
</protein>
<sequence>MRKELINYRITVFYVGEIVHRYSMMFFRFIDAFNHASYGDDVCRVDIKREPEEQGVCL</sequence>
<dbReference type="RefSeq" id="WP_177198138.1">
    <property type="nucleotide sequence ID" value="NZ_FOUB01000035.1"/>
</dbReference>
<dbReference type="AlphaFoldDB" id="A0A1I4RUP4"/>
<dbReference type="EMBL" id="FOUB01000035">
    <property type="protein sequence ID" value="SFM55958.1"/>
    <property type="molecule type" value="Genomic_DNA"/>
</dbReference>
<reference evidence="2" key="1">
    <citation type="submission" date="2016-10" db="EMBL/GenBank/DDBJ databases">
        <authorList>
            <person name="Varghese N."/>
            <person name="Submissions S."/>
        </authorList>
    </citation>
    <scope>NUCLEOTIDE SEQUENCE [LARGE SCALE GENOMIC DNA]</scope>
    <source>
        <strain evidence="2">Nm44</strain>
    </source>
</reference>
<proteinExistence type="predicted"/>
<dbReference type="Proteomes" id="UP000183287">
    <property type="component" value="Unassembled WGS sequence"/>
</dbReference>
<keyword evidence="2" id="KW-1185">Reference proteome</keyword>
<gene>
    <name evidence="1" type="ORF">SAMN05421863_103532</name>
</gene>
<accession>A0A1I4RUP4</accession>